<reference evidence="7 8" key="1">
    <citation type="submission" date="2016-03" db="EMBL/GenBank/DDBJ databases">
        <title>How can Kluyveromyces marxianus grow so fast - potential evolutionary course in Saccharomyces Complex revealed by comparative genomics.</title>
        <authorList>
            <person name="Mo W."/>
            <person name="Lu W."/>
            <person name="Yang X."/>
            <person name="Qi J."/>
            <person name="Lv H."/>
        </authorList>
    </citation>
    <scope>NUCLEOTIDE SEQUENCE [LARGE SCALE GENOMIC DNA]</scope>
    <source>
        <strain evidence="7 8">FIM1</strain>
    </source>
</reference>
<keyword evidence="2 4" id="KW-0863">Zinc-finger</keyword>
<dbReference type="SUPFAM" id="SSF57903">
    <property type="entry name" value="FYVE/PHD zinc finger"/>
    <property type="match status" value="2"/>
</dbReference>
<dbReference type="PANTHER" id="PTHR47636:SF1">
    <property type="entry name" value="TRANSCRIPTIONAL REGULATORY PROTEIN RCO1"/>
    <property type="match status" value="1"/>
</dbReference>
<feature type="compositionally biased region" description="Polar residues" evidence="5">
    <location>
        <begin position="185"/>
        <end position="205"/>
    </location>
</feature>
<keyword evidence="8" id="KW-1185">Reference proteome</keyword>
<dbReference type="InterPro" id="IPR052819">
    <property type="entry name" value="Chromatin_regulatory_protein"/>
</dbReference>
<name>A0ABX6EYU0_KLUMA</name>
<dbReference type="CDD" id="cd15534">
    <property type="entry name" value="PHD2_PHF12_Rco1"/>
    <property type="match status" value="1"/>
</dbReference>
<dbReference type="PROSITE" id="PS50016">
    <property type="entry name" value="ZF_PHD_2"/>
    <property type="match status" value="1"/>
</dbReference>
<dbReference type="InterPro" id="IPR001965">
    <property type="entry name" value="Znf_PHD"/>
</dbReference>
<feature type="region of interest" description="Disordered" evidence="5">
    <location>
        <begin position="167"/>
        <end position="228"/>
    </location>
</feature>
<feature type="domain" description="PHD-type" evidence="6">
    <location>
        <begin position="275"/>
        <end position="324"/>
    </location>
</feature>
<feature type="compositionally biased region" description="Low complexity" evidence="5">
    <location>
        <begin position="120"/>
        <end position="134"/>
    </location>
</feature>
<dbReference type="Proteomes" id="UP000422736">
    <property type="component" value="Chromosome 6"/>
</dbReference>
<feature type="compositionally biased region" description="Low complexity" evidence="5">
    <location>
        <begin position="37"/>
        <end position="46"/>
    </location>
</feature>
<protein>
    <submittedName>
        <fullName evidence="7">Transcriptional regulatory protein RCO1</fullName>
    </submittedName>
</protein>
<evidence type="ECO:0000256" key="3">
    <source>
        <dbReference type="ARBA" id="ARBA00022833"/>
    </source>
</evidence>
<dbReference type="PANTHER" id="PTHR47636">
    <property type="entry name" value="TRANSCRIPTIONAL REGULATORY PROTEIN RCO1"/>
    <property type="match status" value="1"/>
</dbReference>
<keyword evidence="3" id="KW-0862">Zinc</keyword>
<dbReference type="CDD" id="cd15535">
    <property type="entry name" value="PHD1_Rco1"/>
    <property type="match status" value="1"/>
</dbReference>
<accession>A0ABX6EYU0</accession>
<dbReference type="Pfam" id="PF00628">
    <property type="entry name" value="PHD"/>
    <property type="match status" value="1"/>
</dbReference>
<dbReference type="InterPro" id="IPR019787">
    <property type="entry name" value="Znf_PHD-finger"/>
</dbReference>
<dbReference type="EMBL" id="CP015059">
    <property type="protein sequence ID" value="QGN17237.1"/>
    <property type="molecule type" value="Genomic_DNA"/>
</dbReference>
<evidence type="ECO:0000313" key="7">
    <source>
        <dbReference type="EMBL" id="QGN17237.1"/>
    </source>
</evidence>
<dbReference type="Gene3D" id="3.30.40.10">
    <property type="entry name" value="Zinc/RING finger domain, C3HC4 (zinc finger)"/>
    <property type="match status" value="2"/>
</dbReference>
<dbReference type="InterPro" id="IPR013083">
    <property type="entry name" value="Znf_RING/FYVE/PHD"/>
</dbReference>
<dbReference type="InterPro" id="IPR011011">
    <property type="entry name" value="Znf_FYVE_PHD"/>
</dbReference>
<evidence type="ECO:0000256" key="5">
    <source>
        <dbReference type="SAM" id="MobiDB-lite"/>
    </source>
</evidence>
<evidence type="ECO:0000313" key="8">
    <source>
        <dbReference type="Proteomes" id="UP000422736"/>
    </source>
</evidence>
<feature type="compositionally biased region" description="Low complexity" evidence="5">
    <location>
        <begin position="92"/>
        <end position="110"/>
    </location>
</feature>
<dbReference type="SMART" id="SM00249">
    <property type="entry name" value="PHD"/>
    <property type="match status" value="2"/>
</dbReference>
<dbReference type="InterPro" id="IPR019786">
    <property type="entry name" value="Zinc_finger_PHD-type_CS"/>
</dbReference>
<keyword evidence="1" id="KW-0479">Metal-binding</keyword>
<organism evidence="7 8">
    <name type="scientific">Kluyveromyces marxianus</name>
    <name type="common">Yeast</name>
    <name type="synonym">Candida kefyr</name>
    <dbReference type="NCBI Taxonomy" id="4911"/>
    <lineage>
        <taxon>Eukaryota</taxon>
        <taxon>Fungi</taxon>
        <taxon>Dikarya</taxon>
        <taxon>Ascomycota</taxon>
        <taxon>Saccharomycotina</taxon>
        <taxon>Saccharomycetes</taxon>
        <taxon>Saccharomycetales</taxon>
        <taxon>Saccharomycetaceae</taxon>
        <taxon>Kluyveromyces</taxon>
    </lineage>
</organism>
<gene>
    <name evidence="7" type="primary">RCO1</name>
    <name evidence="7" type="ORF">FIM1_3968</name>
</gene>
<proteinExistence type="predicted"/>
<evidence type="ECO:0000256" key="4">
    <source>
        <dbReference type="PROSITE-ProRule" id="PRU00146"/>
    </source>
</evidence>
<sequence>MTNNMEVTRPKRSTTANVDYDLKKRRIIPSEDRPRRVVSNVSLNSNDNTTSEFAGPVISKDENGNIRFQEPPVHDPVNGMTGSPLSQRPKRASNSDSNNTSATNITNTDTVETPDGNKPVEGSVEGNNGSSSGVEKPKKRKYTKKNKTDVYDALRSKMKDMYEQNLQTNKSNELTKPSDIRSHAHSPSNDNDTASSPQKKNLNQEEGTDVDGLSSDTTARASESASSDFNKAVAMKIVKRMKSIKDKDTKLFGQNDKASHLHIPEIDPDNNKENDDFCSTCHGSGVFLCCDTCPKSFHFACCNPPLDPSNLPEGDWSCDECKFKQLLKSKKNGMLSEKKQRSKFLSEHSKDPGYQLFGALVFDLKRKNPSQFQLPSLIKSTFESVYSGPQGEYRDEHFKENINEKQIFHSAYGQSVTRLDSYQPEHHMKPDTEELLLCYHCGESRMGTWDHPDTQRLIMTCDYCSTPWHLDCLPYPRASLKNLGSKWKCPLHAPLPKSYKRRLARGKQKYILLPVGSKNYGDVEILLDRDSWVVPKVNEQNVALQFLDKVYQAKRVQKYNELYEHSVILDKLMNGGDSNPLLKDLSNLLYFQSSGDLKRLWDFKELCKISEQQLQKEEPKDISEDAEMELLKKLKKLLESKPKEEVIDFFKLDQ</sequence>
<feature type="compositionally biased region" description="Polar residues" evidence="5">
    <location>
        <begin position="214"/>
        <end position="228"/>
    </location>
</feature>
<evidence type="ECO:0000259" key="6">
    <source>
        <dbReference type="PROSITE" id="PS50016"/>
    </source>
</evidence>
<dbReference type="PROSITE" id="PS01359">
    <property type="entry name" value="ZF_PHD_1"/>
    <property type="match status" value="1"/>
</dbReference>
<evidence type="ECO:0000256" key="1">
    <source>
        <dbReference type="ARBA" id="ARBA00022723"/>
    </source>
</evidence>
<evidence type="ECO:0000256" key="2">
    <source>
        <dbReference type="ARBA" id="ARBA00022771"/>
    </source>
</evidence>
<feature type="region of interest" description="Disordered" evidence="5">
    <location>
        <begin position="1"/>
        <end position="150"/>
    </location>
</feature>